<keyword evidence="1" id="KW-0812">Transmembrane</keyword>
<dbReference type="RefSeq" id="WP_085802361.1">
    <property type="nucleotide sequence ID" value="NZ_FWXB01000027.1"/>
</dbReference>
<keyword evidence="1" id="KW-1133">Transmembrane helix</keyword>
<accession>A0A1X7BXN0</accession>
<keyword evidence="4" id="KW-1185">Reference proteome</keyword>
<proteinExistence type="predicted"/>
<protein>
    <submittedName>
        <fullName evidence="3">TadE-like protein</fullName>
    </submittedName>
</protein>
<feature type="domain" description="TadE-like" evidence="2">
    <location>
        <begin position="24"/>
        <end position="66"/>
    </location>
</feature>
<reference evidence="3 4" key="1">
    <citation type="submission" date="2017-03" db="EMBL/GenBank/DDBJ databases">
        <authorList>
            <person name="Afonso C.L."/>
            <person name="Miller P.J."/>
            <person name="Scott M.A."/>
            <person name="Spackman E."/>
            <person name="Goraichik I."/>
            <person name="Dimitrov K.M."/>
            <person name="Suarez D.L."/>
            <person name="Swayne D.E."/>
        </authorList>
    </citation>
    <scope>NUCLEOTIDE SEQUENCE [LARGE SCALE GENOMIC DNA]</scope>
    <source>
        <strain evidence="3 4">CECT 7745</strain>
    </source>
</reference>
<dbReference type="InterPro" id="IPR012495">
    <property type="entry name" value="TadE-like_dom"/>
</dbReference>
<evidence type="ECO:0000313" key="3">
    <source>
        <dbReference type="EMBL" id="SMC14466.1"/>
    </source>
</evidence>
<organism evidence="3 4">
    <name type="scientific">Roseovarius aestuarii</name>
    <dbReference type="NCBI Taxonomy" id="475083"/>
    <lineage>
        <taxon>Bacteria</taxon>
        <taxon>Pseudomonadati</taxon>
        <taxon>Pseudomonadota</taxon>
        <taxon>Alphaproteobacteria</taxon>
        <taxon>Rhodobacterales</taxon>
        <taxon>Roseobacteraceae</taxon>
        <taxon>Roseovarius</taxon>
    </lineage>
</organism>
<name>A0A1X7BXN0_9RHOB</name>
<evidence type="ECO:0000313" key="4">
    <source>
        <dbReference type="Proteomes" id="UP000193224"/>
    </source>
</evidence>
<keyword evidence="1" id="KW-0472">Membrane</keyword>
<sequence length="218" mass="22979">MSINLFNIGFPTAVFRRFRQNEDGATLVEMAFVLPIFLLLFFGMIDFGRMAFHYVTVEKAMYNAARLATVRPPACPGVPVFNARGTTTVTPPPDFGSSCSAGANICANPGTITCSGSAANQTASEIWTMVQGAFPNDATIANLSFRYDYDSNLGFLGGPYVPVVTIEVQNLDFNFVSPLGNLAALAGGNAPPGLGADVIFPAMSVSMPGEDLAMGNNG</sequence>
<evidence type="ECO:0000256" key="1">
    <source>
        <dbReference type="SAM" id="Phobius"/>
    </source>
</evidence>
<gene>
    <name evidence="3" type="ORF">ROA7745_04333</name>
</gene>
<dbReference type="AlphaFoldDB" id="A0A1X7BXN0"/>
<dbReference type="Pfam" id="PF07811">
    <property type="entry name" value="TadE"/>
    <property type="match status" value="1"/>
</dbReference>
<dbReference type="Proteomes" id="UP000193224">
    <property type="component" value="Unassembled WGS sequence"/>
</dbReference>
<dbReference type="OrthoDB" id="7856227at2"/>
<evidence type="ECO:0000259" key="2">
    <source>
        <dbReference type="Pfam" id="PF07811"/>
    </source>
</evidence>
<dbReference type="EMBL" id="FWXB01000027">
    <property type="protein sequence ID" value="SMC14466.1"/>
    <property type="molecule type" value="Genomic_DNA"/>
</dbReference>
<feature type="transmembrane region" description="Helical" evidence="1">
    <location>
        <begin position="25"/>
        <end position="45"/>
    </location>
</feature>